<accession>A0AAW2GB14</accession>
<name>A0AAW2GB14_9HYME</name>
<organism evidence="1 2">
    <name type="scientific">Cardiocondyla obscurior</name>
    <dbReference type="NCBI Taxonomy" id="286306"/>
    <lineage>
        <taxon>Eukaryota</taxon>
        <taxon>Metazoa</taxon>
        <taxon>Ecdysozoa</taxon>
        <taxon>Arthropoda</taxon>
        <taxon>Hexapoda</taxon>
        <taxon>Insecta</taxon>
        <taxon>Pterygota</taxon>
        <taxon>Neoptera</taxon>
        <taxon>Endopterygota</taxon>
        <taxon>Hymenoptera</taxon>
        <taxon>Apocrita</taxon>
        <taxon>Aculeata</taxon>
        <taxon>Formicoidea</taxon>
        <taxon>Formicidae</taxon>
        <taxon>Myrmicinae</taxon>
        <taxon>Cardiocondyla</taxon>
    </lineage>
</organism>
<protein>
    <submittedName>
        <fullName evidence="1">Uncharacterized protein</fullName>
    </submittedName>
</protein>
<sequence>MTDRVEITPVENNPREYVKLSFWHPFLRKKENTIFIKIKYSLKVNSKSLNSRFSSNAYYQRYYQTKKKRLSLKKIEQSLKV</sequence>
<evidence type="ECO:0000313" key="1">
    <source>
        <dbReference type="EMBL" id="KAL0123667.1"/>
    </source>
</evidence>
<dbReference type="EMBL" id="JADYXP020000005">
    <property type="protein sequence ID" value="KAL0123667.1"/>
    <property type="molecule type" value="Genomic_DNA"/>
</dbReference>
<keyword evidence="2" id="KW-1185">Reference proteome</keyword>
<proteinExistence type="predicted"/>
<gene>
    <name evidence="1" type="ORF">PUN28_005878</name>
</gene>
<comment type="caution">
    <text evidence="1">The sequence shown here is derived from an EMBL/GenBank/DDBJ whole genome shotgun (WGS) entry which is preliminary data.</text>
</comment>
<reference evidence="1 2" key="1">
    <citation type="submission" date="2023-03" db="EMBL/GenBank/DDBJ databases">
        <title>High recombination rates correlate with genetic variation in Cardiocondyla obscurior ants.</title>
        <authorList>
            <person name="Errbii M."/>
        </authorList>
    </citation>
    <scope>NUCLEOTIDE SEQUENCE [LARGE SCALE GENOMIC DNA]</scope>
    <source>
        <strain evidence="1">Alpha-2009</strain>
        <tissue evidence="1">Whole body</tissue>
    </source>
</reference>
<evidence type="ECO:0000313" key="2">
    <source>
        <dbReference type="Proteomes" id="UP001430953"/>
    </source>
</evidence>
<dbReference type="AlphaFoldDB" id="A0AAW2GB14"/>
<dbReference type="Proteomes" id="UP001430953">
    <property type="component" value="Unassembled WGS sequence"/>
</dbReference>